<keyword evidence="4" id="KW-0804">Transcription</keyword>
<dbReference type="GO" id="GO:0042393">
    <property type="term" value="F:histone binding"/>
    <property type="evidence" value="ECO:0007669"/>
    <property type="project" value="TreeGrafter"/>
</dbReference>
<comment type="similarity">
    <text evidence="2">Belongs to the ASF1 family.</text>
</comment>
<name>A0AAV9IIR7_9RHOD</name>
<dbReference type="Pfam" id="PF04729">
    <property type="entry name" value="ASF1_hist_chap"/>
    <property type="match status" value="1"/>
</dbReference>
<reference evidence="7 8" key="1">
    <citation type="submission" date="2022-07" db="EMBL/GenBank/DDBJ databases">
        <title>Genome-wide signatures of adaptation to extreme environments.</title>
        <authorList>
            <person name="Cho C.H."/>
            <person name="Yoon H.S."/>
        </authorList>
    </citation>
    <scope>NUCLEOTIDE SEQUENCE [LARGE SCALE GENOMIC DNA]</scope>
    <source>
        <strain evidence="7 8">108.79 E11</strain>
    </source>
</reference>
<evidence type="ECO:0000313" key="8">
    <source>
        <dbReference type="Proteomes" id="UP001300502"/>
    </source>
</evidence>
<proteinExistence type="inferred from homology"/>
<keyword evidence="8" id="KW-1185">Reference proteome</keyword>
<evidence type="ECO:0000313" key="7">
    <source>
        <dbReference type="EMBL" id="KAK4527332.1"/>
    </source>
</evidence>
<accession>A0AAV9IIR7</accession>
<evidence type="ECO:0000256" key="5">
    <source>
        <dbReference type="ARBA" id="ARBA00023186"/>
    </source>
</evidence>
<dbReference type="GO" id="GO:0005634">
    <property type="term" value="C:nucleus"/>
    <property type="evidence" value="ECO:0007669"/>
    <property type="project" value="UniProtKB-SubCell"/>
</dbReference>
<dbReference type="InterPro" id="IPR036747">
    <property type="entry name" value="ASF1-like_sf"/>
</dbReference>
<dbReference type="Proteomes" id="UP001300502">
    <property type="component" value="Unassembled WGS sequence"/>
</dbReference>
<evidence type="ECO:0000256" key="1">
    <source>
        <dbReference type="ARBA" id="ARBA00004123"/>
    </source>
</evidence>
<evidence type="ECO:0000256" key="3">
    <source>
        <dbReference type="ARBA" id="ARBA00023015"/>
    </source>
</evidence>
<sequence length="197" mass="22656">MSAVEVLQVNVLNNPGFFRDPFCFEITYEVREALQQDIEWKVIYVSCAKDESLDQVLDEVLLPADTVGRFQFTLEVSAPNPDKIPSDDLLGITAVLITCSYKDQEFIRIGYYLNNEYDEAEMNENPPSPPLLENIRRHIFSEEPRVTHFLHSFDSPESYLDENASHPSYNSLLDTVEETQHSKLKNSDVQSSRMNFV</sequence>
<dbReference type="GO" id="GO:0006335">
    <property type="term" value="P:DNA replication-dependent chromatin assembly"/>
    <property type="evidence" value="ECO:0007669"/>
    <property type="project" value="TreeGrafter"/>
</dbReference>
<keyword evidence="5" id="KW-0143">Chaperone</keyword>
<evidence type="ECO:0000256" key="6">
    <source>
        <dbReference type="ARBA" id="ARBA00023242"/>
    </source>
</evidence>
<dbReference type="PANTHER" id="PTHR12040:SF0">
    <property type="entry name" value="HISTONE CHAPERONE ASF1"/>
    <property type="match status" value="1"/>
</dbReference>
<protein>
    <recommendedName>
        <fullName evidence="9">Histone chaperone ASF1</fullName>
    </recommendedName>
</protein>
<dbReference type="InterPro" id="IPR006818">
    <property type="entry name" value="ASF1-like"/>
</dbReference>
<dbReference type="SUPFAM" id="SSF101546">
    <property type="entry name" value="ASF1-like"/>
    <property type="match status" value="1"/>
</dbReference>
<evidence type="ECO:0000256" key="4">
    <source>
        <dbReference type="ARBA" id="ARBA00023163"/>
    </source>
</evidence>
<dbReference type="Gene3D" id="2.60.40.1490">
    <property type="entry name" value="Histone chaperone ASF1-like"/>
    <property type="match status" value="1"/>
</dbReference>
<dbReference type="EMBL" id="JANCYU010000050">
    <property type="protein sequence ID" value="KAK4527332.1"/>
    <property type="molecule type" value="Genomic_DNA"/>
</dbReference>
<comment type="caution">
    <text evidence="7">The sequence shown here is derived from an EMBL/GenBank/DDBJ whole genome shotgun (WGS) entry which is preliminary data.</text>
</comment>
<organism evidence="7 8">
    <name type="scientific">Galdieria yellowstonensis</name>
    <dbReference type="NCBI Taxonomy" id="3028027"/>
    <lineage>
        <taxon>Eukaryota</taxon>
        <taxon>Rhodophyta</taxon>
        <taxon>Bangiophyceae</taxon>
        <taxon>Galdieriales</taxon>
        <taxon>Galdieriaceae</taxon>
        <taxon>Galdieria</taxon>
    </lineage>
</organism>
<keyword evidence="3" id="KW-0805">Transcription regulation</keyword>
<evidence type="ECO:0008006" key="9">
    <source>
        <dbReference type="Google" id="ProtNLM"/>
    </source>
</evidence>
<gene>
    <name evidence="7" type="ORF">GAYE_SCF38G5254</name>
</gene>
<evidence type="ECO:0000256" key="2">
    <source>
        <dbReference type="ARBA" id="ARBA00006051"/>
    </source>
</evidence>
<dbReference type="AlphaFoldDB" id="A0AAV9IIR7"/>
<keyword evidence="6" id="KW-0539">Nucleus</keyword>
<dbReference type="GO" id="GO:0000785">
    <property type="term" value="C:chromatin"/>
    <property type="evidence" value="ECO:0007669"/>
    <property type="project" value="TreeGrafter"/>
</dbReference>
<dbReference type="PANTHER" id="PTHR12040">
    <property type="entry name" value="ANTI-SILENCING PROTEIN 1"/>
    <property type="match status" value="1"/>
</dbReference>
<comment type="subcellular location">
    <subcellularLocation>
        <location evidence="1">Nucleus</location>
    </subcellularLocation>
</comment>